<dbReference type="Proteomes" id="UP000184203">
    <property type="component" value="Unassembled WGS sequence"/>
</dbReference>
<name>A0A1M6QLD3_HALPU</name>
<organism evidence="1 2">
    <name type="scientific">Haladaptatus paucihalophilus DX253</name>
    <dbReference type="NCBI Taxonomy" id="797209"/>
    <lineage>
        <taxon>Archaea</taxon>
        <taxon>Methanobacteriati</taxon>
        <taxon>Methanobacteriota</taxon>
        <taxon>Stenosarchaea group</taxon>
        <taxon>Halobacteria</taxon>
        <taxon>Halobacteriales</taxon>
        <taxon>Haladaptataceae</taxon>
        <taxon>Haladaptatus</taxon>
    </lineage>
</organism>
<evidence type="ECO:0000313" key="1">
    <source>
        <dbReference type="EMBL" id="SHK21036.1"/>
    </source>
</evidence>
<accession>A0A1M6QLD3</accession>
<dbReference type="AlphaFoldDB" id="A0A1M6QLD3"/>
<proteinExistence type="predicted"/>
<dbReference type="EMBL" id="FRAN01000001">
    <property type="protein sequence ID" value="SHK21036.1"/>
    <property type="molecule type" value="Genomic_DNA"/>
</dbReference>
<evidence type="ECO:0000313" key="2">
    <source>
        <dbReference type="Proteomes" id="UP000184203"/>
    </source>
</evidence>
<protein>
    <submittedName>
        <fullName evidence="1">Uncharacterized protein</fullName>
    </submittedName>
</protein>
<sequence length="35" mass="3892">MSHGDLSPMDDLSQMENVGIKTTFLTFHRLGGNIE</sequence>
<reference evidence="2" key="1">
    <citation type="submission" date="2016-11" db="EMBL/GenBank/DDBJ databases">
        <authorList>
            <person name="Varghese N."/>
            <person name="Submissions S."/>
        </authorList>
    </citation>
    <scope>NUCLEOTIDE SEQUENCE [LARGE SCALE GENOMIC DNA]</scope>
    <source>
        <strain evidence="2">DX253</strain>
    </source>
</reference>
<keyword evidence="2" id="KW-1185">Reference proteome</keyword>
<gene>
    <name evidence="1" type="ORF">SAMN05444342_0957</name>
</gene>